<keyword evidence="2" id="KW-1185">Reference proteome</keyword>
<dbReference type="Gene3D" id="3.40.720.10">
    <property type="entry name" value="Alkaline Phosphatase, subunit A"/>
    <property type="match status" value="1"/>
</dbReference>
<dbReference type="AlphaFoldDB" id="G8R4X7"/>
<dbReference type="STRING" id="926562.Oweho_3340"/>
<dbReference type="Proteomes" id="UP000005631">
    <property type="component" value="Chromosome"/>
</dbReference>
<evidence type="ECO:0000313" key="1">
    <source>
        <dbReference type="EMBL" id="AEV34291.1"/>
    </source>
</evidence>
<gene>
    <name evidence="1" type="ordered locus">Oweho_3340</name>
</gene>
<dbReference type="SUPFAM" id="SSF53649">
    <property type="entry name" value="Alkaline phosphatase-like"/>
    <property type="match status" value="1"/>
</dbReference>
<dbReference type="KEGG" id="oho:Oweho_3340"/>
<evidence type="ECO:0000313" key="2">
    <source>
        <dbReference type="Proteomes" id="UP000005631"/>
    </source>
</evidence>
<sequence length="421" mass="45915">MAAGAMVLPYVLPGGSLFAPTGSRKANHVVFCMFAGGVRNLESVHKNDGNLMPSMLNGNESISSDIVSSMSALPSPAVSSPLQNFGTLYKEFRYDQGPTGHFNGHTTAITGQYTNSSLSLLERPSYPTVFELYRKHNTPSMSALNSWWITHTNNLYPILNYSNYAGYGPTYGANQLSPNDLFSSRTVPNLINKNNFSGNNKELQDDIRKFMNNNFGGGLNASAGMKNDTEDAEKIENWIDKVLQDISSGSLNNPWNIPSYMNGDMYNIYFAEEVLKQFQPELLVVNMFGVDTCHTDFSGYCNAMRRADWAVGHLWDTIQNTPGLANDTVLIVAPEIGRNGTPNSIVDANGRPALDHTNSDPMSKEIFCLVAGPPSVVNQGKVISQEAGRSIDIVPTIANILGFDSEIPGLLPGNVLHDAFI</sequence>
<dbReference type="eggNOG" id="COG3119">
    <property type="taxonomic scope" value="Bacteria"/>
</dbReference>
<reference evidence="1 2" key="1">
    <citation type="journal article" date="2012" name="Stand. Genomic Sci.">
        <title>Genome sequence of the orange-pigmented seawater bacterium Owenweeksia hongkongensis type strain (UST20020801(T)).</title>
        <authorList>
            <person name="Riedel T."/>
            <person name="Held B."/>
            <person name="Nolan M."/>
            <person name="Lucas S."/>
            <person name="Lapidus A."/>
            <person name="Tice H."/>
            <person name="Del Rio T.G."/>
            <person name="Cheng J.F."/>
            <person name="Han C."/>
            <person name="Tapia R."/>
            <person name="Goodwin L.A."/>
            <person name="Pitluck S."/>
            <person name="Liolios K."/>
            <person name="Mavromatis K."/>
            <person name="Pagani I."/>
            <person name="Ivanova N."/>
            <person name="Mikhailova N."/>
            <person name="Pati A."/>
            <person name="Chen A."/>
            <person name="Palaniappan K."/>
            <person name="Rohde M."/>
            <person name="Tindall B.J."/>
            <person name="Detter J.C."/>
            <person name="Goker M."/>
            <person name="Woyke T."/>
            <person name="Bristow J."/>
            <person name="Eisen J.A."/>
            <person name="Markowitz V."/>
            <person name="Hugenholtz P."/>
            <person name="Klenk H.P."/>
            <person name="Kyrpides N.C."/>
        </authorList>
    </citation>
    <scope>NUCLEOTIDE SEQUENCE</scope>
    <source>
        <strain evidence="2">DSM 17368 / JCM 12287 / NRRL B-23963</strain>
    </source>
</reference>
<protein>
    <submittedName>
        <fullName evidence="1">Uncharacterized protein</fullName>
    </submittedName>
</protein>
<dbReference type="HOGENOM" id="CLU_651866_0_0_10"/>
<name>G8R4X7_OWEHD</name>
<dbReference type="EMBL" id="CP003156">
    <property type="protein sequence ID" value="AEV34291.1"/>
    <property type="molecule type" value="Genomic_DNA"/>
</dbReference>
<accession>G8R4X7</accession>
<proteinExistence type="predicted"/>
<dbReference type="InterPro" id="IPR017850">
    <property type="entry name" value="Alkaline_phosphatase_core_sf"/>
</dbReference>
<organism evidence="1 2">
    <name type="scientific">Owenweeksia hongkongensis (strain DSM 17368 / CIP 108786 / JCM 12287 / NRRL B-23963 / UST20020801)</name>
    <dbReference type="NCBI Taxonomy" id="926562"/>
    <lineage>
        <taxon>Bacteria</taxon>
        <taxon>Pseudomonadati</taxon>
        <taxon>Bacteroidota</taxon>
        <taxon>Flavobacteriia</taxon>
        <taxon>Flavobacteriales</taxon>
        <taxon>Owenweeksiaceae</taxon>
        <taxon>Owenweeksia</taxon>
    </lineage>
</organism>